<keyword evidence="1" id="KW-0472">Membrane</keyword>
<dbReference type="AlphaFoldDB" id="A0A2X2L6N8"/>
<name>A0A2X2L6N8_SPHMU</name>
<proteinExistence type="predicted"/>
<evidence type="ECO:0008006" key="4">
    <source>
        <dbReference type="Google" id="ProtNLM"/>
    </source>
</evidence>
<keyword evidence="1" id="KW-0812">Transmembrane</keyword>
<dbReference type="EMBL" id="UAUU01000005">
    <property type="protein sequence ID" value="SPZ84880.1"/>
    <property type="molecule type" value="Genomic_DNA"/>
</dbReference>
<evidence type="ECO:0000313" key="2">
    <source>
        <dbReference type="EMBL" id="SPZ84880.1"/>
    </source>
</evidence>
<feature type="transmembrane region" description="Helical" evidence="1">
    <location>
        <begin position="21"/>
        <end position="42"/>
    </location>
</feature>
<evidence type="ECO:0000256" key="1">
    <source>
        <dbReference type="SAM" id="Phobius"/>
    </source>
</evidence>
<keyword evidence="1" id="KW-1133">Transmembrane helix</keyword>
<protein>
    <recommendedName>
        <fullName evidence="4">CcoQ/FixQ family Cbb3-type cytochrome c oxidase assembly chaperone</fullName>
    </recommendedName>
</protein>
<organism evidence="2 3">
    <name type="scientific">Sphingobacterium multivorum</name>
    <dbReference type="NCBI Taxonomy" id="28454"/>
    <lineage>
        <taxon>Bacteria</taxon>
        <taxon>Pseudomonadati</taxon>
        <taxon>Bacteroidota</taxon>
        <taxon>Sphingobacteriia</taxon>
        <taxon>Sphingobacteriales</taxon>
        <taxon>Sphingobacteriaceae</taxon>
        <taxon>Sphingobacterium</taxon>
    </lineage>
</organism>
<reference evidence="2 3" key="1">
    <citation type="submission" date="2018-06" db="EMBL/GenBank/DDBJ databases">
        <authorList>
            <consortium name="Pathogen Informatics"/>
            <person name="Doyle S."/>
        </authorList>
    </citation>
    <scope>NUCLEOTIDE SEQUENCE [LARGE SCALE GENOMIC DNA]</scope>
    <source>
        <strain evidence="2 3">NCTC11343</strain>
    </source>
</reference>
<gene>
    <name evidence="2" type="ORF">NCTC11343_01429</name>
</gene>
<accession>A0A2X2L6N8</accession>
<dbReference type="Proteomes" id="UP000251241">
    <property type="component" value="Unassembled WGS sequence"/>
</dbReference>
<evidence type="ECO:0000313" key="3">
    <source>
        <dbReference type="Proteomes" id="UP000251241"/>
    </source>
</evidence>
<sequence length="73" mass="8649">MLTQINKAMFKQITNLNGSELYLIASLWIFLVFFISVAIMLFRMKKDYVTYMKELPLEEDETEKELNHSPESL</sequence>